<reference evidence="1" key="1">
    <citation type="journal article" date="2014" name="PLoS ONE">
        <title>Transcriptome-Based Identification of ABC Transporters in the Western Tarnished Plant Bug Lygus hesperus.</title>
        <authorList>
            <person name="Hull J.J."/>
            <person name="Chaney K."/>
            <person name="Geib S.M."/>
            <person name="Fabrick J.A."/>
            <person name="Brent C.S."/>
            <person name="Walsh D."/>
            <person name="Lavine L.C."/>
        </authorList>
    </citation>
    <scope>NUCLEOTIDE SEQUENCE</scope>
</reference>
<name>A0A0A9YXI8_LYGHE</name>
<organism evidence="1">
    <name type="scientific">Lygus hesperus</name>
    <name type="common">Western plant bug</name>
    <dbReference type="NCBI Taxonomy" id="30085"/>
    <lineage>
        <taxon>Eukaryota</taxon>
        <taxon>Metazoa</taxon>
        <taxon>Ecdysozoa</taxon>
        <taxon>Arthropoda</taxon>
        <taxon>Hexapoda</taxon>
        <taxon>Insecta</taxon>
        <taxon>Pterygota</taxon>
        <taxon>Neoptera</taxon>
        <taxon>Paraneoptera</taxon>
        <taxon>Hemiptera</taxon>
        <taxon>Heteroptera</taxon>
        <taxon>Panheteroptera</taxon>
        <taxon>Cimicomorpha</taxon>
        <taxon>Miridae</taxon>
        <taxon>Mirini</taxon>
        <taxon>Lygus</taxon>
    </lineage>
</organism>
<gene>
    <name evidence="1" type="primary">S-2</name>
    <name evidence="1" type="ORF">CM83_1725</name>
</gene>
<dbReference type="EMBL" id="GBHO01007786">
    <property type="protein sequence ID" value="JAG35818.1"/>
    <property type="molecule type" value="Transcribed_RNA"/>
</dbReference>
<proteinExistence type="predicted"/>
<evidence type="ECO:0000313" key="2">
    <source>
        <dbReference type="EMBL" id="JAG56545.1"/>
    </source>
</evidence>
<sequence>MLVKCNYSDKLHLCTSQERWSTPGVTWADQLTEAIVSSIPEETKLRDLFVKWCALRPDERLYVDENINTRERFDLYLPLKRALGHWETIQDTQGAPGFEAGVYGFTCDPHLEEELTNIVCRIETVIDRILLGNSPVGEKPFNLLEKPAQVPQPV</sequence>
<dbReference type="AlphaFoldDB" id="A0A0A9YXI8"/>
<evidence type="ECO:0000313" key="1">
    <source>
        <dbReference type="EMBL" id="JAG35818.1"/>
    </source>
</evidence>
<protein>
    <submittedName>
        <fullName evidence="1">Ribonuclease S-2</fullName>
    </submittedName>
</protein>
<accession>A0A0A9YXI8</accession>
<reference evidence="2" key="3">
    <citation type="submission" date="2014-09" db="EMBL/GenBank/DDBJ databases">
        <authorList>
            <person name="Magalhaes I.L.F."/>
            <person name="Oliveira U."/>
            <person name="Santos F.R."/>
            <person name="Vidigal T.H.D.A."/>
            <person name="Brescovit A.D."/>
            <person name="Santos A.J."/>
        </authorList>
    </citation>
    <scope>NUCLEOTIDE SEQUENCE</scope>
</reference>
<dbReference type="EMBL" id="GBRD01009276">
    <property type="protein sequence ID" value="JAG56545.1"/>
    <property type="molecule type" value="Transcribed_RNA"/>
</dbReference>
<reference evidence="1" key="2">
    <citation type="submission" date="2014-07" db="EMBL/GenBank/DDBJ databases">
        <authorList>
            <person name="Hull J."/>
        </authorList>
    </citation>
    <scope>NUCLEOTIDE SEQUENCE</scope>
</reference>